<comment type="caution">
    <text evidence="1">The sequence shown here is derived from an EMBL/GenBank/DDBJ whole genome shotgun (WGS) entry which is preliminary data.</text>
</comment>
<organism evidence="1">
    <name type="scientific">marine sediment metagenome</name>
    <dbReference type="NCBI Taxonomy" id="412755"/>
    <lineage>
        <taxon>unclassified sequences</taxon>
        <taxon>metagenomes</taxon>
        <taxon>ecological metagenomes</taxon>
    </lineage>
</organism>
<reference evidence="1" key="1">
    <citation type="journal article" date="2015" name="Nature">
        <title>Complex archaea that bridge the gap between prokaryotes and eukaryotes.</title>
        <authorList>
            <person name="Spang A."/>
            <person name="Saw J.H."/>
            <person name="Jorgensen S.L."/>
            <person name="Zaremba-Niedzwiedzka K."/>
            <person name="Martijn J."/>
            <person name="Lind A.E."/>
            <person name="van Eijk R."/>
            <person name="Schleper C."/>
            <person name="Guy L."/>
            <person name="Ettema T.J."/>
        </authorList>
    </citation>
    <scope>NUCLEOTIDE SEQUENCE</scope>
</reference>
<dbReference type="EMBL" id="LAZR01042868">
    <property type="protein sequence ID" value="KKL08466.1"/>
    <property type="molecule type" value="Genomic_DNA"/>
</dbReference>
<gene>
    <name evidence="1" type="ORF">LCGC14_2575600</name>
</gene>
<dbReference type="AlphaFoldDB" id="A0A0F9CS53"/>
<sequence length="132" mass="14393">MNKSAAAAKKDAVEASPTRDEIRAKLLGKTPVAESKMITLFGMDIELKQPTLEAILKSRDIGDNVSRAVDMIIEYAFVPGTDEHVFESADKEMILRWPFGKDLQVLNEAIADLTGVDIAAAMEAMKSDPLAE</sequence>
<evidence type="ECO:0000313" key="1">
    <source>
        <dbReference type="EMBL" id="KKL08466.1"/>
    </source>
</evidence>
<accession>A0A0F9CS53</accession>
<name>A0A0F9CS53_9ZZZZ</name>
<protein>
    <submittedName>
        <fullName evidence="1">Uncharacterized protein</fullName>
    </submittedName>
</protein>
<proteinExistence type="predicted"/>